<dbReference type="HOGENOM" id="CLU_079876_0_0_9"/>
<organism evidence="2 3">
    <name type="scientific">Heliobacterium modesticaldum (strain ATCC 51547 / Ice1)</name>
    <dbReference type="NCBI Taxonomy" id="498761"/>
    <lineage>
        <taxon>Bacteria</taxon>
        <taxon>Bacillati</taxon>
        <taxon>Bacillota</taxon>
        <taxon>Clostridia</taxon>
        <taxon>Eubacteriales</taxon>
        <taxon>Heliobacteriaceae</taxon>
        <taxon>Heliomicrobium</taxon>
    </lineage>
</organism>
<dbReference type="KEGG" id="hmo:HM1_0325"/>
<dbReference type="PANTHER" id="PTHR32329:SF2">
    <property type="entry name" value="BIFUNCTIONAL PROTEIN [INCLUDES 2-HYDROXYACYL-COA DEHYDRATASE (N-TER) AND ITS ACTIVATOR DOMAIN (C_TERM)"/>
    <property type="match status" value="1"/>
</dbReference>
<dbReference type="PANTHER" id="PTHR32329">
    <property type="entry name" value="BIFUNCTIONAL PROTEIN [INCLUDES 2-HYDROXYACYL-COA DEHYDRATASE (N-TER) AND ITS ACTIVATOR DOMAIN (C_TERM)-RELATED"/>
    <property type="match status" value="1"/>
</dbReference>
<dbReference type="eggNOG" id="COG3580">
    <property type="taxonomic scope" value="Bacteria"/>
</dbReference>
<dbReference type="Gene3D" id="3.40.50.11900">
    <property type="match status" value="1"/>
</dbReference>
<reference evidence="2 3" key="1">
    <citation type="journal article" date="2008" name="J. Bacteriol.">
        <title>The genome of Heliobacterium modesticaldum, a phototrophic representative of the Firmicutes containing the simplest photosynthetic apparatus.</title>
        <authorList>
            <person name="Sattley W.M."/>
            <person name="Madigan M.T."/>
            <person name="Swingley W.D."/>
            <person name="Cheung P.C."/>
            <person name="Clocksin K.M."/>
            <person name="Conrad A.L."/>
            <person name="Dejesa L.C."/>
            <person name="Honchak B.M."/>
            <person name="Jung D.O."/>
            <person name="Karbach L.E."/>
            <person name="Kurdoglu A."/>
            <person name="Lahiri S."/>
            <person name="Mastrian S.D."/>
            <person name="Page L.E."/>
            <person name="Taylor H.L."/>
            <person name="Wang Z.T."/>
            <person name="Raymond J."/>
            <person name="Chen M."/>
            <person name="Blankenship R.E."/>
            <person name="Touchman J.W."/>
        </authorList>
    </citation>
    <scope>NUCLEOTIDE SEQUENCE [LARGE SCALE GENOMIC DNA]</scope>
    <source>
        <strain evidence="3">ATCC 51547 / Ice1</strain>
    </source>
</reference>
<dbReference type="STRING" id="498761.HM1_0325"/>
<evidence type="ECO:0000259" key="1">
    <source>
        <dbReference type="Pfam" id="PF09989"/>
    </source>
</evidence>
<proteinExistence type="predicted"/>
<dbReference type="EMBL" id="CP000930">
    <property type="protein sequence ID" value="ABZ82944.1"/>
    <property type="molecule type" value="Genomic_DNA"/>
</dbReference>
<feature type="domain" description="DUF2229" evidence="1">
    <location>
        <begin position="22"/>
        <end position="255"/>
    </location>
</feature>
<dbReference type="RefSeq" id="WP_012281608.1">
    <property type="nucleotide sequence ID" value="NC_010337.2"/>
</dbReference>
<gene>
    <name evidence="2" type="ORF">HM1_0325</name>
</gene>
<evidence type="ECO:0000313" key="2">
    <source>
        <dbReference type="EMBL" id="ABZ82944.1"/>
    </source>
</evidence>
<protein>
    <recommendedName>
        <fullName evidence="1">DUF2229 domain-containing protein</fullName>
    </recommendedName>
</protein>
<dbReference type="AlphaFoldDB" id="B0TEM5"/>
<dbReference type="InterPro" id="IPR051805">
    <property type="entry name" value="Dehydratase_Activator_Redct"/>
</dbReference>
<dbReference type="InterPro" id="IPR018709">
    <property type="entry name" value="CoA_activase_DUF2229"/>
</dbReference>
<evidence type="ECO:0000313" key="3">
    <source>
        <dbReference type="Proteomes" id="UP000008550"/>
    </source>
</evidence>
<sequence>MKITSVLTMRPPKAEVERPPVIGIPRALGYYEYLPLWRAFFEALGCAVALSPRTNKALLDQGVRAAVDEACLPVKMYYGHVKALSGKADHVFTPRIISVQPKTYLCPKFLGLPDMIRGAAAFDGGYPPLLVVDVNTRLPGGGWEKALTEAARKLNFSRNRAREAFKVARKAQDEFEGRLLQGEYPPIALARWEKSGRVLEPGGLLPRLPSRHREPMTGEEPRIAVAGHPYQLFDPFTSMNLLDKLKSRGIRMVTPMAVTEEKTRVATSHLPKRLFWSFGQQMLGGSLHLLKGPIDGLIYVAAFGCGPDSLVGEMVERHARRLGNVPYLLLTVDEHTGEAGVVTRLEAFVDLVARRRETAEAATAAEG</sequence>
<dbReference type="Pfam" id="PF09989">
    <property type="entry name" value="DUF2229"/>
    <property type="match status" value="1"/>
</dbReference>
<accession>B0TEM5</accession>
<dbReference type="Proteomes" id="UP000008550">
    <property type="component" value="Chromosome"/>
</dbReference>
<keyword evidence="3" id="KW-1185">Reference proteome</keyword>
<name>B0TEM5_HELMI</name>